<comment type="caution">
    <text evidence="2">The sequence shown here is derived from an EMBL/GenBank/DDBJ whole genome shotgun (WGS) entry which is preliminary data.</text>
</comment>
<dbReference type="Proteomes" id="UP001142393">
    <property type="component" value="Unassembled WGS sequence"/>
</dbReference>
<evidence type="ECO:0000259" key="1">
    <source>
        <dbReference type="Pfam" id="PF00248"/>
    </source>
</evidence>
<dbReference type="InterPro" id="IPR020471">
    <property type="entry name" value="AKR"/>
</dbReference>
<name>A0A9W8TZG2_9AGAR</name>
<dbReference type="AlphaFoldDB" id="A0A9W8TZG2"/>
<feature type="domain" description="NADP-dependent oxidoreductase" evidence="1">
    <location>
        <begin position="5"/>
        <end position="126"/>
    </location>
</feature>
<evidence type="ECO:0000313" key="2">
    <source>
        <dbReference type="EMBL" id="KAJ3746199.1"/>
    </source>
</evidence>
<sequence>MPVEALKAGLRHIDTAQNYLNEGAAGETVAKSGLSKDEVFVTSKHEVRSAIEESKLGFNPDLFLIHSFDVVARSNLKKAWQILEQIKDAGELTEIGVSNFRPQDLELVLDGGKHKPTVNQDRLKMSELCTVDDLSFFYYGRRAMGVVAVTASGNEEHILTQEDVDQITVYTLQRKHEEIEFALPNLPDGAT</sequence>
<reference evidence="2 3" key="1">
    <citation type="journal article" date="2023" name="Proc. Natl. Acad. Sci. U.S.A.">
        <title>A global phylogenomic analysis of the shiitake genus Lentinula.</title>
        <authorList>
            <person name="Sierra-Patev S."/>
            <person name="Min B."/>
            <person name="Naranjo-Ortiz M."/>
            <person name="Looney B."/>
            <person name="Konkel Z."/>
            <person name="Slot J.C."/>
            <person name="Sakamoto Y."/>
            <person name="Steenwyk J.L."/>
            <person name="Rokas A."/>
            <person name="Carro J."/>
            <person name="Camarero S."/>
            <person name="Ferreira P."/>
            <person name="Molpeceres G."/>
            <person name="Ruiz-Duenas F.J."/>
            <person name="Serrano A."/>
            <person name="Henrissat B."/>
            <person name="Drula E."/>
            <person name="Hughes K.W."/>
            <person name="Mata J.L."/>
            <person name="Ishikawa N.K."/>
            <person name="Vargas-Isla R."/>
            <person name="Ushijima S."/>
            <person name="Smith C.A."/>
            <person name="Donoghue J."/>
            <person name="Ahrendt S."/>
            <person name="Andreopoulos W."/>
            <person name="He G."/>
            <person name="LaButti K."/>
            <person name="Lipzen A."/>
            <person name="Ng V."/>
            <person name="Riley R."/>
            <person name="Sandor L."/>
            <person name="Barry K."/>
            <person name="Martinez A.T."/>
            <person name="Xiao Y."/>
            <person name="Gibbons J.G."/>
            <person name="Terashima K."/>
            <person name="Grigoriev I.V."/>
            <person name="Hibbett D."/>
        </authorList>
    </citation>
    <scope>NUCLEOTIDE SEQUENCE [LARGE SCALE GENOMIC DNA]</scope>
    <source>
        <strain evidence="2 3">TFB7810</strain>
    </source>
</reference>
<dbReference type="Gene3D" id="3.20.20.100">
    <property type="entry name" value="NADP-dependent oxidoreductase domain"/>
    <property type="match status" value="1"/>
</dbReference>
<evidence type="ECO:0000313" key="3">
    <source>
        <dbReference type="Proteomes" id="UP001142393"/>
    </source>
</evidence>
<dbReference type="InterPro" id="IPR036812">
    <property type="entry name" value="NAD(P)_OxRdtase_dom_sf"/>
</dbReference>
<organism evidence="2 3">
    <name type="scientific">Lentinula detonsa</name>
    <dbReference type="NCBI Taxonomy" id="2804962"/>
    <lineage>
        <taxon>Eukaryota</taxon>
        <taxon>Fungi</taxon>
        <taxon>Dikarya</taxon>
        <taxon>Basidiomycota</taxon>
        <taxon>Agaricomycotina</taxon>
        <taxon>Agaricomycetes</taxon>
        <taxon>Agaricomycetidae</taxon>
        <taxon>Agaricales</taxon>
        <taxon>Marasmiineae</taxon>
        <taxon>Omphalotaceae</taxon>
        <taxon>Lentinula</taxon>
    </lineage>
</organism>
<dbReference type="PANTHER" id="PTHR43827:SF8">
    <property type="entry name" value="ALDO_KETO REDUCTASE FAMILY PROTEIN"/>
    <property type="match status" value="1"/>
</dbReference>
<accession>A0A9W8TZG2</accession>
<dbReference type="PANTHER" id="PTHR43827">
    <property type="entry name" value="2,5-DIKETO-D-GLUCONIC ACID REDUCTASE"/>
    <property type="match status" value="1"/>
</dbReference>
<dbReference type="GO" id="GO:0016491">
    <property type="term" value="F:oxidoreductase activity"/>
    <property type="evidence" value="ECO:0007669"/>
    <property type="project" value="InterPro"/>
</dbReference>
<dbReference type="Pfam" id="PF00248">
    <property type="entry name" value="Aldo_ket_red"/>
    <property type="match status" value="1"/>
</dbReference>
<dbReference type="PRINTS" id="PR00069">
    <property type="entry name" value="ALDKETRDTASE"/>
</dbReference>
<dbReference type="EMBL" id="JANVFU010000004">
    <property type="protein sequence ID" value="KAJ3746199.1"/>
    <property type="molecule type" value="Genomic_DNA"/>
</dbReference>
<dbReference type="InterPro" id="IPR023210">
    <property type="entry name" value="NADP_OxRdtase_dom"/>
</dbReference>
<proteinExistence type="predicted"/>
<gene>
    <name evidence="2" type="ORF">DFH05DRAFT_1534190</name>
</gene>
<dbReference type="SUPFAM" id="SSF51430">
    <property type="entry name" value="NAD(P)-linked oxidoreductase"/>
    <property type="match status" value="1"/>
</dbReference>
<protein>
    <submittedName>
        <fullName evidence="2">Conjugated polyketone reductase C1</fullName>
    </submittedName>
</protein>
<keyword evidence="3" id="KW-1185">Reference proteome</keyword>